<comment type="caution">
    <text evidence="3">The sequence shown here is derived from an EMBL/GenBank/DDBJ whole genome shotgun (WGS) entry which is preliminary data.</text>
</comment>
<evidence type="ECO:0000259" key="2">
    <source>
        <dbReference type="Pfam" id="PF03184"/>
    </source>
</evidence>
<dbReference type="Pfam" id="PF03184">
    <property type="entry name" value="DDE_1"/>
    <property type="match status" value="1"/>
</dbReference>
<dbReference type="GO" id="GO:0003677">
    <property type="term" value="F:DNA binding"/>
    <property type="evidence" value="ECO:0007669"/>
    <property type="project" value="TreeGrafter"/>
</dbReference>
<dbReference type="InterPro" id="IPR050863">
    <property type="entry name" value="CenT-Element_Derived"/>
</dbReference>
<evidence type="ECO:0000313" key="4">
    <source>
        <dbReference type="Proteomes" id="UP000770661"/>
    </source>
</evidence>
<evidence type="ECO:0000256" key="1">
    <source>
        <dbReference type="SAM" id="MobiDB-lite"/>
    </source>
</evidence>
<name>A0A8J5CS80_CHIOP</name>
<accession>A0A8J5CS80</accession>
<sequence length="487" mass="53605">MYTNITPASQYFARDAFNRSRKRSDGNTFVPLKVNAHRVFTDDEETILATYTMKIAKMFYGLPRTEFRKLAYRYALACKAPNIPKAWDTSRAATSDWYYAYVSRHPHLTLEAPEGRSIARAIAPNKTSVNAFFEAYTEAMENHQFTPDRILNLGEASLSMAMKPVKVVCEKGQPVASQISGERGATMTFVGIISAAGHYIPPVFIIPGQRWNDLFMRGTIDGSKGILHENGCMNGECFLQTLQHVQAKTCCSPNNKVLLIMDNAECHMSIHAIEYAQENGIVILTLPPHTTDKLQPLDVSVFGPFKFHMRALFNDYALMNPQAHGTEHLLPEIASKAWLKSCTPSTVLSGYKATGIWPINRNSFTDDDFIFSSVSERPEPPQQANEEDENLVNERVGLHLPTPSTTNEAPTDSDAAEVTPTSRPASSDGLSQHPDPEAPNGPTLASPDSTESEIKIGPLREKKWSLGRGGEGHGGRGGEGHGGLKTP</sequence>
<dbReference type="AlphaFoldDB" id="A0A8J5CS80"/>
<evidence type="ECO:0000313" key="3">
    <source>
        <dbReference type="EMBL" id="KAG0720424.1"/>
    </source>
</evidence>
<protein>
    <recommendedName>
        <fullName evidence="2">DDE-1 domain-containing protein</fullName>
    </recommendedName>
</protein>
<feature type="domain" description="DDE-1" evidence="2">
    <location>
        <begin position="227"/>
        <end position="323"/>
    </location>
</feature>
<dbReference type="InterPro" id="IPR036397">
    <property type="entry name" value="RNaseH_sf"/>
</dbReference>
<dbReference type="PANTHER" id="PTHR19303">
    <property type="entry name" value="TRANSPOSON"/>
    <property type="match status" value="1"/>
</dbReference>
<feature type="compositionally biased region" description="Polar residues" evidence="1">
    <location>
        <begin position="419"/>
        <end position="430"/>
    </location>
</feature>
<feature type="region of interest" description="Disordered" evidence="1">
    <location>
        <begin position="372"/>
        <end position="391"/>
    </location>
</feature>
<feature type="compositionally biased region" description="Basic and acidic residues" evidence="1">
    <location>
        <begin position="452"/>
        <end position="479"/>
    </location>
</feature>
<gene>
    <name evidence="3" type="ORF">GWK47_048528</name>
</gene>
<dbReference type="InterPro" id="IPR004875">
    <property type="entry name" value="DDE_SF_endonuclease_dom"/>
</dbReference>
<dbReference type="Proteomes" id="UP000770661">
    <property type="component" value="Unassembled WGS sequence"/>
</dbReference>
<keyword evidence="4" id="KW-1185">Reference proteome</keyword>
<dbReference type="Gene3D" id="3.30.420.10">
    <property type="entry name" value="Ribonuclease H-like superfamily/Ribonuclease H"/>
    <property type="match status" value="1"/>
</dbReference>
<dbReference type="PANTHER" id="PTHR19303:SF74">
    <property type="entry name" value="POGO TRANSPOSABLE ELEMENT WITH KRAB DOMAIN"/>
    <property type="match status" value="1"/>
</dbReference>
<dbReference type="OrthoDB" id="6377204at2759"/>
<dbReference type="EMBL" id="JACEEZ010012884">
    <property type="protein sequence ID" value="KAG0720424.1"/>
    <property type="molecule type" value="Genomic_DNA"/>
</dbReference>
<dbReference type="GO" id="GO:0005634">
    <property type="term" value="C:nucleus"/>
    <property type="evidence" value="ECO:0007669"/>
    <property type="project" value="TreeGrafter"/>
</dbReference>
<organism evidence="3 4">
    <name type="scientific">Chionoecetes opilio</name>
    <name type="common">Atlantic snow crab</name>
    <name type="synonym">Cancer opilio</name>
    <dbReference type="NCBI Taxonomy" id="41210"/>
    <lineage>
        <taxon>Eukaryota</taxon>
        <taxon>Metazoa</taxon>
        <taxon>Ecdysozoa</taxon>
        <taxon>Arthropoda</taxon>
        <taxon>Crustacea</taxon>
        <taxon>Multicrustacea</taxon>
        <taxon>Malacostraca</taxon>
        <taxon>Eumalacostraca</taxon>
        <taxon>Eucarida</taxon>
        <taxon>Decapoda</taxon>
        <taxon>Pleocyemata</taxon>
        <taxon>Brachyura</taxon>
        <taxon>Eubrachyura</taxon>
        <taxon>Majoidea</taxon>
        <taxon>Majidae</taxon>
        <taxon>Chionoecetes</taxon>
    </lineage>
</organism>
<reference evidence="3" key="1">
    <citation type="submission" date="2020-07" db="EMBL/GenBank/DDBJ databases">
        <title>The High-quality genome of the commercially important snow crab, Chionoecetes opilio.</title>
        <authorList>
            <person name="Jeong J.-H."/>
            <person name="Ryu S."/>
        </authorList>
    </citation>
    <scope>NUCLEOTIDE SEQUENCE</scope>
    <source>
        <strain evidence="3">MADBK_172401_WGS</strain>
        <tissue evidence="3">Digestive gland</tissue>
    </source>
</reference>
<feature type="region of interest" description="Disordered" evidence="1">
    <location>
        <begin position="398"/>
        <end position="487"/>
    </location>
</feature>
<proteinExistence type="predicted"/>